<evidence type="ECO:0000256" key="6">
    <source>
        <dbReference type="SAM" id="Phobius"/>
    </source>
</evidence>
<dbReference type="PANTHER" id="PTHR39083:SF1">
    <property type="entry name" value="CYCLIC DI-GMP-BINDING PROTEIN"/>
    <property type="match status" value="1"/>
</dbReference>
<evidence type="ECO:0008006" key="9">
    <source>
        <dbReference type="Google" id="ProtNLM"/>
    </source>
</evidence>
<evidence type="ECO:0000256" key="1">
    <source>
        <dbReference type="ARBA" id="ARBA00004162"/>
    </source>
</evidence>
<keyword evidence="4 6" id="KW-1133">Transmembrane helix</keyword>
<evidence type="ECO:0000313" key="8">
    <source>
        <dbReference type="Proteomes" id="UP000004470"/>
    </source>
</evidence>
<protein>
    <recommendedName>
        <fullName evidence="9">Cellulose synthase</fullName>
    </recommendedName>
</protein>
<keyword evidence="5 6" id="KW-0472">Membrane</keyword>
<dbReference type="EMBL" id="AEEG01000009">
    <property type="protein sequence ID" value="EFL94948.1"/>
    <property type="molecule type" value="Genomic_DNA"/>
</dbReference>
<feature type="transmembrane region" description="Helical" evidence="6">
    <location>
        <begin position="675"/>
        <end position="697"/>
    </location>
</feature>
<accession>E0NII5</accession>
<evidence type="ECO:0000256" key="3">
    <source>
        <dbReference type="ARBA" id="ARBA00022692"/>
    </source>
</evidence>
<evidence type="ECO:0000256" key="5">
    <source>
        <dbReference type="ARBA" id="ARBA00023136"/>
    </source>
</evidence>
<dbReference type="GO" id="GO:0005886">
    <property type="term" value="C:plasma membrane"/>
    <property type="evidence" value="ECO:0007669"/>
    <property type="project" value="UniProtKB-SubCell"/>
</dbReference>
<dbReference type="GO" id="GO:0006011">
    <property type="term" value="P:UDP-alpha-D-glucose metabolic process"/>
    <property type="evidence" value="ECO:0007669"/>
    <property type="project" value="InterPro"/>
</dbReference>
<comment type="subcellular location">
    <subcellularLocation>
        <location evidence="1">Cell membrane</location>
        <topology evidence="1">Single-pass membrane protein</topology>
    </subcellularLocation>
</comment>
<dbReference type="InterPro" id="IPR018513">
    <property type="entry name" value="Cell_synthase_bac"/>
</dbReference>
<dbReference type="HOGENOM" id="CLU_024731_0_0_9"/>
<reference evidence="7" key="1">
    <citation type="submission" date="2010-07" db="EMBL/GenBank/DDBJ databases">
        <authorList>
            <person name="Muzny D."/>
            <person name="Qin X."/>
            <person name="Deng J."/>
            <person name="Jiang H."/>
            <person name="Liu Y."/>
            <person name="Qu J."/>
            <person name="Song X.-Z."/>
            <person name="Zhang L."/>
            <person name="Thornton R."/>
            <person name="Coyle M."/>
            <person name="Francisco L."/>
            <person name="Jackson L."/>
            <person name="Javaid M."/>
            <person name="Korchina V."/>
            <person name="Kovar C."/>
            <person name="Mata R."/>
            <person name="Mathew T."/>
            <person name="Ngo R."/>
            <person name="Nguyen L."/>
            <person name="Nguyen N."/>
            <person name="Okwuonu G."/>
            <person name="Ongeri F."/>
            <person name="Pham C."/>
            <person name="Simmons D."/>
            <person name="Wilczek-Boney K."/>
            <person name="Hale W."/>
            <person name="Jakkamsetti A."/>
            <person name="Pham P."/>
            <person name="Ruth R."/>
            <person name="San Lucas F."/>
            <person name="Warren J."/>
            <person name="Zhang J."/>
            <person name="Zhao Z."/>
            <person name="Zhou C."/>
            <person name="Zhu D."/>
            <person name="Lee S."/>
            <person name="Bess C."/>
            <person name="Blankenburg K."/>
            <person name="Forbes L."/>
            <person name="Fu Q."/>
            <person name="Gubbala S."/>
            <person name="Hirani K."/>
            <person name="Jayaseelan J.C."/>
            <person name="Lara F."/>
            <person name="Munidasa M."/>
            <person name="Palculict T."/>
            <person name="Patil S."/>
            <person name="Pu L.-L."/>
            <person name="Saada N."/>
            <person name="Tang L."/>
            <person name="Weissenberger G."/>
            <person name="Zhu Y."/>
            <person name="Hemphill L."/>
            <person name="Shang Y."/>
            <person name="Youmans B."/>
            <person name="Ayvaz T."/>
            <person name="Ross M."/>
            <person name="Santibanez J."/>
            <person name="Aqrawi P."/>
            <person name="Gross S."/>
            <person name="Joshi V."/>
            <person name="Fowler G."/>
            <person name="Nazareth L."/>
            <person name="Reid J."/>
            <person name="Worley K."/>
            <person name="Petrosino J."/>
            <person name="Highlander S."/>
            <person name="Gibbs R."/>
        </authorList>
    </citation>
    <scope>NUCLEOTIDE SEQUENCE [LARGE SCALE GENOMIC DNA]</scope>
    <source>
        <strain evidence="7">DSM 20284</strain>
    </source>
</reference>
<keyword evidence="2" id="KW-1003">Cell membrane</keyword>
<dbReference type="AlphaFoldDB" id="E0NII5"/>
<dbReference type="Proteomes" id="UP000004470">
    <property type="component" value="Unassembled WGS sequence"/>
</dbReference>
<keyword evidence="8" id="KW-1185">Reference proteome</keyword>
<name>E0NII5_PEDAC</name>
<evidence type="ECO:0000313" key="7">
    <source>
        <dbReference type="EMBL" id="EFL94948.1"/>
    </source>
</evidence>
<comment type="caution">
    <text evidence="7">The sequence shown here is derived from an EMBL/GenBank/DDBJ whole genome shotgun (WGS) entry which is preliminary data.</text>
</comment>
<evidence type="ECO:0000256" key="2">
    <source>
        <dbReference type="ARBA" id="ARBA00022475"/>
    </source>
</evidence>
<dbReference type="Pfam" id="PF03170">
    <property type="entry name" value="BcsB"/>
    <property type="match status" value="1"/>
</dbReference>
<dbReference type="PANTHER" id="PTHR39083">
    <property type="entry name" value="CYCLIC DI-GMP-BINDING PROTEIN"/>
    <property type="match status" value="1"/>
</dbReference>
<sequence length="713" mass="80694">MEWWGIFVNKSFINKQSGIKPSVISKIVVLTLTMLVMMLINVSQVHAEDLTYTQNFQKDTMTLSGKSTSTSMYFTKMDYWNIKKATFNFNYQVSQLADKEVSDITISLNGVKFFSFRPAHRSGFQSKEVEIPLELLEGTNKLEIKGQILNEKDSKSYNLAQTPANWLTIKAGSNVNFKYELKDPENTLHSFYDHFSGQDTITYQNSKIVTPNQPTKGELSASMTALAGESRVITTDNDQINVFRDTDMNATKGDYILYIARYDHLPESLKKEVNEKDVDNQAVIKTHYTKNGDYLIVTAKTDKLLKKAAQFFANAELMNETNKNIETVSYLTDTFTSEIQDEGKYKLTNVIDKIKGAGHRETSYFVSLPNDRTNADGSKVKLHFRYSKNLDFKRSLVTVYVNDITLGSKKLTAAKANGDEVTLEVPKGTSLGNNFVVRVAFDLEMQNQSASDNSETPWAEVDMNSEMRVKSEKSNDLLFTNYPTIFIKNQTYDNLAVVVPKKLTAIDFKSLTNIFNLIGAYAKSNTGKIKFYTKRPSKEVMANDNLIVLGTPTNNPLIKSLNKDLYFKYSDNFKRFVSNEKLSIEKDYGKTIGTAQLIRSPENDKKGMLIVTGATPEASYLGSTQINFKKNIDQFMGDAIVVDQDNAHYSYRFKKNKYIDRGLEHKRIISKNSQLIIYLGIVFLAIVVIGFGVYLVFRKQAMLNGGPKDAKQK</sequence>
<keyword evidence="3 6" id="KW-0812">Transmembrane</keyword>
<proteinExistence type="predicted"/>
<evidence type="ECO:0000256" key="4">
    <source>
        <dbReference type="ARBA" id="ARBA00022989"/>
    </source>
</evidence>
<organism evidence="7 8">
    <name type="scientific">Pediococcus acidilactici DSM 20284</name>
    <dbReference type="NCBI Taxonomy" id="862514"/>
    <lineage>
        <taxon>Bacteria</taxon>
        <taxon>Bacillati</taxon>
        <taxon>Bacillota</taxon>
        <taxon>Bacilli</taxon>
        <taxon>Lactobacillales</taxon>
        <taxon>Lactobacillaceae</taxon>
        <taxon>Pediococcus</taxon>
        <taxon>Pediococcus acidilactici group</taxon>
    </lineage>
</organism>
<dbReference type="eggNOG" id="ENOG502Z7S8">
    <property type="taxonomic scope" value="Bacteria"/>
</dbReference>
<gene>
    <name evidence="7" type="ORF">HMPREF0623_1816</name>
</gene>
<dbReference type="Gene3D" id="2.60.120.260">
    <property type="entry name" value="Galactose-binding domain-like"/>
    <property type="match status" value="2"/>
</dbReference>